<organism evidence="1 2">
    <name type="scientific">Xylaria curta</name>
    <dbReference type="NCBI Taxonomy" id="42375"/>
    <lineage>
        <taxon>Eukaryota</taxon>
        <taxon>Fungi</taxon>
        <taxon>Dikarya</taxon>
        <taxon>Ascomycota</taxon>
        <taxon>Pezizomycotina</taxon>
        <taxon>Sordariomycetes</taxon>
        <taxon>Xylariomycetidae</taxon>
        <taxon>Xylariales</taxon>
        <taxon>Xylariaceae</taxon>
        <taxon>Xylaria</taxon>
    </lineage>
</organism>
<reference evidence="1" key="1">
    <citation type="submission" date="2022-10" db="EMBL/GenBank/DDBJ databases">
        <title>Genome Sequence of Xylaria curta.</title>
        <authorList>
            <person name="Buettner E."/>
        </authorList>
    </citation>
    <scope>NUCLEOTIDE SEQUENCE</scope>
    <source>
        <strain evidence="1">Babe10</strain>
    </source>
</reference>
<name>A0ACC1MGK9_9PEZI</name>
<comment type="caution">
    <text evidence="1">The sequence shown here is derived from an EMBL/GenBank/DDBJ whole genome shotgun (WGS) entry which is preliminary data.</text>
</comment>
<protein>
    <submittedName>
        <fullName evidence="1">Uncharacterized protein</fullName>
    </submittedName>
</protein>
<accession>A0ACC1MGK9</accession>
<gene>
    <name evidence="1" type="ORF">NUW58_g10893</name>
</gene>
<dbReference type="EMBL" id="JAPDGR010005627">
    <property type="protein sequence ID" value="KAJ2965394.1"/>
    <property type="molecule type" value="Genomic_DNA"/>
</dbReference>
<evidence type="ECO:0000313" key="1">
    <source>
        <dbReference type="EMBL" id="KAJ2965394.1"/>
    </source>
</evidence>
<proteinExistence type="predicted"/>
<keyword evidence="2" id="KW-1185">Reference proteome</keyword>
<evidence type="ECO:0000313" key="2">
    <source>
        <dbReference type="Proteomes" id="UP001143856"/>
    </source>
</evidence>
<sequence>MPKDPLDVAITNDLIGQVNIASAESLTYVRHASPQFGAYAGLANNERSRPAARIAYQGMVKGFLKVQNWAKDSLATTGWLTPGTDGPGLVDTNLAAMRRYLELVYDKSFFEGEELRPLEEWYARFQKLPWWEALEERTDAHMPELKFTVEDVGS</sequence>
<dbReference type="Proteomes" id="UP001143856">
    <property type="component" value="Unassembled WGS sequence"/>
</dbReference>